<dbReference type="InterPro" id="IPR011990">
    <property type="entry name" value="TPR-like_helical_dom_sf"/>
</dbReference>
<proteinExistence type="predicted"/>
<evidence type="ECO:0008006" key="4">
    <source>
        <dbReference type="Google" id="ProtNLM"/>
    </source>
</evidence>
<accession>A0ABW9ZUX1</accession>
<keyword evidence="3" id="KW-1185">Reference proteome</keyword>
<dbReference type="RefSeq" id="WP_161818475.1">
    <property type="nucleotide sequence ID" value="NZ_JAACJS010000012.1"/>
</dbReference>
<evidence type="ECO:0000313" key="2">
    <source>
        <dbReference type="EMBL" id="NCI50167.1"/>
    </source>
</evidence>
<dbReference type="SUPFAM" id="SSF48452">
    <property type="entry name" value="TPR-like"/>
    <property type="match status" value="1"/>
</dbReference>
<protein>
    <recommendedName>
        <fullName evidence="4">Tetratricopeptide repeat-containing protein</fullName>
    </recommendedName>
</protein>
<evidence type="ECO:0000256" key="1">
    <source>
        <dbReference type="SAM" id="SignalP"/>
    </source>
</evidence>
<dbReference type="Proteomes" id="UP000753802">
    <property type="component" value="Unassembled WGS sequence"/>
</dbReference>
<gene>
    <name evidence="2" type="ORF">GWC95_09550</name>
</gene>
<comment type="caution">
    <text evidence="2">The sequence shown here is derived from an EMBL/GenBank/DDBJ whole genome shotgun (WGS) entry which is preliminary data.</text>
</comment>
<keyword evidence="1" id="KW-0732">Signal</keyword>
<dbReference type="EMBL" id="JAACJS010000012">
    <property type="protein sequence ID" value="NCI50167.1"/>
    <property type="molecule type" value="Genomic_DNA"/>
</dbReference>
<feature type="chain" id="PRO_5047385993" description="Tetratricopeptide repeat-containing protein" evidence="1">
    <location>
        <begin position="20"/>
        <end position="460"/>
    </location>
</feature>
<sequence>MKKVLFLALFAVTMQLVNAQDLKKVQTVFILKKFDEAKTEIDKVMADPKLNTKPEALYWKAKIYSTLYKDTTLRAKYPSVTKDAEEALKNYIAADPAFAQVKENGAEPFFDLQNGLFMDGIKAFNKKNWELAASDFKSSVDFSDIMFKNKWANTTMAFDSTSLLYAAYAYQNGGKQAEAIKYYTRLADSKVTSINGESIEDSYKFIVNYYLNQKDEPNFKKYVAAARESFPKFPADEFEIDYFDNNYSLQQKADLFDKEDAAGTLSEAKYLTFGDIFVHAKEKEKLDSTTGIKYTMKAGEAFKKAYAKNPQNAIAAFNVGIIYYNIYSAYDDKASFNRRAMQAINAANAEKPAEKDPKKKAAAQAALDAKLEPYKKENAELEKPMMENLDVAVEWLEKSYTILKDKPQKSNVEKNITGKSVDFLANLYAYKRDRLKGKDQKAFDLYDAKYKMYDDLHGKQ</sequence>
<organism evidence="2 3">
    <name type="scientific">Sediminibacterium roseum</name>
    <dbReference type="NCBI Taxonomy" id="1978412"/>
    <lineage>
        <taxon>Bacteria</taxon>
        <taxon>Pseudomonadati</taxon>
        <taxon>Bacteroidota</taxon>
        <taxon>Chitinophagia</taxon>
        <taxon>Chitinophagales</taxon>
        <taxon>Chitinophagaceae</taxon>
        <taxon>Sediminibacterium</taxon>
    </lineage>
</organism>
<dbReference type="Gene3D" id="1.25.40.10">
    <property type="entry name" value="Tetratricopeptide repeat domain"/>
    <property type="match status" value="1"/>
</dbReference>
<reference evidence="2 3" key="1">
    <citation type="submission" date="2020-01" db="EMBL/GenBank/DDBJ databases">
        <title>Genome analysis.</title>
        <authorList>
            <person name="Wu S."/>
            <person name="Wang G."/>
        </authorList>
    </citation>
    <scope>NUCLEOTIDE SEQUENCE [LARGE SCALE GENOMIC DNA]</scope>
    <source>
        <strain evidence="2 3">SYL130</strain>
    </source>
</reference>
<feature type="signal peptide" evidence="1">
    <location>
        <begin position="1"/>
        <end position="19"/>
    </location>
</feature>
<name>A0ABW9ZUX1_9BACT</name>
<evidence type="ECO:0000313" key="3">
    <source>
        <dbReference type="Proteomes" id="UP000753802"/>
    </source>
</evidence>